<dbReference type="AlphaFoldDB" id="J9DBD6"/>
<reference evidence="2" key="2">
    <citation type="submission" date="2015-07" db="EMBL/GenBank/DDBJ databases">
        <title>Contrasting host-pathogen interactions and genome evolution in two generalist and specialist microsporidian pathogens of mosquitoes.</title>
        <authorList>
            <consortium name="The Broad Institute Genomics Platform"/>
            <consortium name="The Broad Institute Genome Sequencing Center for Infectious Disease"/>
            <person name="Cuomo C.A."/>
            <person name="Sanscrainte N.D."/>
            <person name="Goldberg J.M."/>
            <person name="Heiman D."/>
            <person name="Young S."/>
            <person name="Zeng Q."/>
            <person name="Becnel J.J."/>
            <person name="Birren B.W."/>
        </authorList>
    </citation>
    <scope>NUCLEOTIDE SEQUENCE [LARGE SCALE GENOMIC DNA]</scope>
    <source>
        <strain evidence="2">USNM 41457</strain>
    </source>
</reference>
<dbReference type="HOGENOM" id="CLU_1731434_0_0_1"/>
<dbReference type="InParanoid" id="J9DBD6"/>
<keyword evidence="2" id="KW-1185">Reference proteome</keyword>
<accession>J9DBD6</accession>
<proteinExistence type="predicted"/>
<organism evidence="1 2">
    <name type="scientific">Edhazardia aedis (strain USNM 41457)</name>
    <name type="common">Microsporidian parasite</name>
    <dbReference type="NCBI Taxonomy" id="1003232"/>
    <lineage>
        <taxon>Eukaryota</taxon>
        <taxon>Fungi</taxon>
        <taxon>Fungi incertae sedis</taxon>
        <taxon>Microsporidia</taxon>
        <taxon>Edhazardia</taxon>
    </lineage>
</organism>
<dbReference type="Proteomes" id="UP000003163">
    <property type="component" value="Unassembled WGS sequence"/>
</dbReference>
<reference evidence="1 2" key="1">
    <citation type="submission" date="2011-08" db="EMBL/GenBank/DDBJ databases">
        <authorList>
            <person name="Liu Z.J."/>
            <person name="Shi F.L."/>
            <person name="Lu J.Q."/>
            <person name="Li M."/>
            <person name="Wang Z.L."/>
        </authorList>
    </citation>
    <scope>NUCLEOTIDE SEQUENCE [LARGE SCALE GENOMIC DNA]</scope>
    <source>
        <strain evidence="1 2">USNM 41457</strain>
    </source>
</reference>
<dbReference type="VEuPathDB" id="MicrosporidiaDB:EDEG_00822"/>
<dbReference type="OrthoDB" id="2191859at2759"/>
<name>J9DBD6_EDHAE</name>
<dbReference type="EMBL" id="AFBI03000010">
    <property type="protein sequence ID" value="EJW05041.1"/>
    <property type="molecule type" value="Genomic_DNA"/>
</dbReference>
<protein>
    <submittedName>
        <fullName evidence="1">Uncharacterized protein</fullName>
    </submittedName>
</protein>
<evidence type="ECO:0000313" key="1">
    <source>
        <dbReference type="EMBL" id="EJW05041.1"/>
    </source>
</evidence>
<gene>
    <name evidence="1" type="ORF">EDEG_00822</name>
</gene>
<sequence length="151" mass="17493">MVDSHWSLKKYAKKVKSAQILVKRKSIEPIRLIKTRRNNFKKTSSIDPYFFNCEENKENVPEEFLESKKISNSPEKCIAKEYGSNSINKTLFIDDLIFNDDSDDCVTKPDGDIEIYSPVRKMCYIGHNEVMQVKGSPKSKRFGSARRLDFS</sequence>
<evidence type="ECO:0000313" key="2">
    <source>
        <dbReference type="Proteomes" id="UP000003163"/>
    </source>
</evidence>
<comment type="caution">
    <text evidence="1">The sequence shown here is derived from an EMBL/GenBank/DDBJ whole genome shotgun (WGS) entry which is preliminary data.</text>
</comment>